<feature type="transmembrane region" description="Helical" evidence="1">
    <location>
        <begin position="115"/>
        <end position="137"/>
    </location>
</feature>
<feature type="transmembrane region" description="Helical" evidence="1">
    <location>
        <begin position="84"/>
        <end position="103"/>
    </location>
</feature>
<keyword evidence="1" id="KW-0472">Membrane</keyword>
<feature type="domain" description="DUF2231" evidence="2">
    <location>
        <begin position="14"/>
        <end position="133"/>
    </location>
</feature>
<evidence type="ECO:0000313" key="3">
    <source>
        <dbReference type="EMBL" id="SCZ11685.1"/>
    </source>
</evidence>
<dbReference type="AlphaFoldDB" id="A0A1G5LFI3"/>
<evidence type="ECO:0000313" key="4">
    <source>
        <dbReference type="Proteomes" id="UP000199569"/>
    </source>
</evidence>
<organism evidence="3 4">
    <name type="scientific">Microvirga guangxiensis</name>
    <dbReference type="NCBI Taxonomy" id="549386"/>
    <lineage>
        <taxon>Bacteria</taxon>
        <taxon>Pseudomonadati</taxon>
        <taxon>Pseudomonadota</taxon>
        <taxon>Alphaproteobacteria</taxon>
        <taxon>Hyphomicrobiales</taxon>
        <taxon>Methylobacteriaceae</taxon>
        <taxon>Microvirga</taxon>
    </lineage>
</organism>
<evidence type="ECO:0000256" key="1">
    <source>
        <dbReference type="SAM" id="Phobius"/>
    </source>
</evidence>
<protein>
    <submittedName>
        <fullName evidence="3">Uncharacterized membrane protein</fullName>
    </submittedName>
</protein>
<feature type="transmembrane region" description="Helical" evidence="1">
    <location>
        <begin position="52"/>
        <end position="72"/>
    </location>
</feature>
<sequence length="142" mass="15316">MVAVSSPGSLRPLHPLHAILLAFPLPLFMGALLSDLAYRASFHIQWANFSSWLIAGGLVGGGFALLWALINLFRRGPARKGRLITYFVVLLVMWGLGFVNALVHAKDAWATMPEGLILSAITTLLALAAAWIGYSGFQGEAR</sequence>
<dbReference type="Pfam" id="PF09990">
    <property type="entry name" value="DUF2231"/>
    <property type="match status" value="1"/>
</dbReference>
<dbReference type="EMBL" id="FMVJ01000017">
    <property type="protein sequence ID" value="SCZ11685.1"/>
    <property type="molecule type" value="Genomic_DNA"/>
</dbReference>
<gene>
    <name evidence="3" type="ORF">SAMN02927923_04274</name>
</gene>
<dbReference type="InterPro" id="IPR019251">
    <property type="entry name" value="DUF2231_TM"/>
</dbReference>
<keyword evidence="4" id="KW-1185">Reference proteome</keyword>
<dbReference type="InterPro" id="IPR016923">
    <property type="entry name" value="UCP029509"/>
</dbReference>
<name>A0A1G5LFI3_9HYPH</name>
<accession>A0A1G5LFI3</accession>
<dbReference type="STRING" id="549386.SAMN02927923_04274"/>
<dbReference type="PIRSF" id="PIRSF029509">
    <property type="entry name" value="UCP029509"/>
    <property type="match status" value="1"/>
</dbReference>
<keyword evidence="1" id="KW-1133">Transmembrane helix</keyword>
<proteinExistence type="predicted"/>
<dbReference type="Proteomes" id="UP000199569">
    <property type="component" value="Unassembled WGS sequence"/>
</dbReference>
<dbReference type="OrthoDB" id="2873672at2"/>
<feature type="transmembrane region" description="Helical" evidence="1">
    <location>
        <begin position="12"/>
        <end position="32"/>
    </location>
</feature>
<keyword evidence="1" id="KW-0812">Transmembrane</keyword>
<dbReference type="RefSeq" id="WP_091139234.1">
    <property type="nucleotide sequence ID" value="NZ_FMVJ01000017.1"/>
</dbReference>
<reference evidence="4" key="1">
    <citation type="submission" date="2016-10" db="EMBL/GenBank/DDBJ databases">
        <authorList>
            <person name="Varghese N."/>
            <person name="Submissions S."/>
        </authorList>
    </citation>
    <scope>NUCLEOTIDE SEQUENCE [LARGE SCALE GENOMIC DNA]</scope>
    <source>
        <strain evidence="4">CGMCC 1.7666</strain>
    </source>
</reference>
<evidence type="ECO:0000259" key="2">
    <source>
        <dbReference type="Pfam" id="PF09990"/>
    </source>
</evidence>